<sequence>MLCLAVDLRGVTCVGTRHTARVFSGSALVFLWATENSPVTHCTVTHTYLCSLLEGEIYNVVYSKPEQICFTSTLNNGIVAFVL</sequence>
<comment type="caution">
    <text evidence="1">The sequence shown here is derived from an EMBL/GenBank/DDBJ whole genome shotgun (WGS) entry which is preliminary data.</text>
</comment>
<protein>
    <submittedName>
        <fullName evidence="1">Uncharacterized protein</fullName>
    </submittedName>
</protein>
<reference evidence="1" key="1">
    <citation type="journal article" date="2023" name="G3 (Bethesda)">
        <title>A reference genome for the long-term kleptoplast-retaining sea slug Elysia crispata morphotype clarki.</title>
        <authorList>
            <person name="Eastman K.E."/>
            <person name="Pendleton A.L."/>
            <person name="Shaikh M.A."/>
            <person name="Suttiyut T."/>
            <person name="Ogas R."/>
            <person name="Tomko P."/>
            <person name="Gavelis G."/>
            <person name="Widhalm J.R."/>
            <person name="Wisecaver J.H."/>
        </authorList>
    </citation>
    <scope>NUCLEOTIDE SEQUENCE</scope>
    <source>
        <strain evidence="1">ECLA1</strain>
    </source>
</reference>
<evidence type="ECO:0000313" key="2">
    <source>
        <dbReference type="Proteomes" id="UP001283361"/>
    </source>
</evidence>
<dbReference type="EMBL" id="JAWDGP010007897">
    <property type="protein sequence ID" value="KAK3701168.1"/>
    <property type="molecule type" value="Genomic_DNA"/>
</dbReference>
<name>A0AAE0XP87_9GAST</name>
<evidence type="ECO:0000313" key="1">
    <source>
        <dbReference type="EMBL" id="KAK3701168.1"/>
    </source>
</evidence>
<gene>
    <name evidence="1" type="ORF">RRG08_029640</name>
</gene>
<accession>A0AAE0XP87</accession>
<dbReference type="AlphaFoldDB" id="A0AAE0XP87"/>
<keyword evidence="2" id="KW-1185">Reference proteome</keyword>
<dbReference type="Proteomes" id="UP001283361">
    <property type="component" value="Unassembled WGS sequence"/>
</dbReference>
<organism evidence="1 2">
    <name type="scientific">Elysia crispata</name>
    <name type="common">lettuce slug</name>
    <dbReference type="NCBI Taxonomy" id="231223"/>
    <lineage>
        <taxon>Eukaryota</taxon>
        <taxon>Metazoa</taxon>
        <taxon>Spiralia</taxon>
        <taxon>Lophotrochozoa</taxon>
        <taxon>Mollusca</taxon>
        <taxon>Gastropoda</taxon>
        <taxon>Heterobranchia</taxon>
        <taxon>Euthyneura</taxon>
        <taxon>Panpulmonata</taxon>
        <taxon>Sacoglossa</taxon>
        <taxon>Placobranchoidea</taxon>
        <taxon>Plakobranchidae</taxon>
        <taxon>Elysia</taxon>
    </lineage>
</organism>
<proteinExistence type="predicted"/>